<gene>
    <name evidence="2" type="ORF">GJ654_15775</name>
</gene>
<organism evidence="2 3">
    <name type="scientific">Rhodoblastus acidophilus</name>
    <name type="common">Rhodopseudomonas acidophila</name>
    <dbReference type="NCBI Taxonomy" id="1074"/>
    <lineage>
        <taxon>Bacteria</taxon>
        <taxon>Pseudomonadati</taxon>
        <taxon>Pseudomonadota</taxon>
        <taxon>Alphaproteobacteria</taxon>
        <taxon>Hyphomicrobiales</taxon>
        <taxon>Rhodoblastaceae</taxon>
        <taxon>Rhodoblastus</taxon>
    </lineage>
</organism>
<protein>
    <submittedName>
        <fullName evidence="2">Uncharacterized protein</fullName>
    </submittedName>
</protein>
<sequence length="81" mass="8667">MGALSWGLIGVACILAGVAWLAARWRIEAHRARIPGPVSQLELRVARRAGSAPGWRLYCSIVLARGQDRPILSGQPPAQGL</sequence>
<dbReference type="RefSeq" id="WP_155447137.1">
    <property type="nucleotide sequence ID" value="NZ_JAOQNR010000017.1"/>
</dbReference>
<keyword evidence="1" id="KW-0472">Membrane</keyword>
<dbReference type="OrthoDB" id="9963496at2"/>
<comment type="caution">
    <text evidence="2">The sequence shown here is derived from an EMBL/GenBank/DDBJ whole genome shotgun (WGS) entry which is preliminary data.</text>
</comment>
<dbReference type="Proteomes" id="UP000439113">
    <property type="component" value="Unassembled WGS sequence"/>
</dbReference>
<evidence type="ECO:0000313" key="2">
    <source>
        <dbReference type="EMBL" id="MTV32445.1"/>
    </source>
</evidence>
<proteinExistence type="predicted"/>
<name>A0A6N8DSE7_RHOAC</name>
<feature type="transmembrane region" description="Helical" evidence="1">
    <location>
        <begin position="6"/>
        <end position="23"/>
    </location>
</feature>
<keyword evidence="1" id="KW-0812">Transmembrane</keyword>
<reference evidence="2 3" key="1">
    <citation type="submission" date="2019-11" db="EMBL/GenBank/DDBJ databases">
        <title>Whole-genome sequence of a Rhodoblastus acidophilus DSM 142.</title>
        <authorList>
            <person name="Kyndt J.A."/>
            <person name="Meyer T.E."/>
        </authorList>
    </citation>
    <scope>NUCLEOTIDE SEQUENCE [LARGE SCALE GENOMIC DNA]</scope>
    <source>
        <strain evidence="2 3">DSM 142</strain>
    </source>
</reference>
<accession>A0A6N8DSE7</accession>
<dbReference type="EMBL" id="WNKS01000017">
    <property type="protein sequence ID" value="MTV32445.1"/>
    <property type="molecule type" value="Genomic_DNA"/>
</dbReference>
<keyword evidence="1" id="KW-1133">Transmembrane helix</keyword>
<evidence type="ECO:0000256" key="1">
    <source>
        <dbReference type="SAM" id="Phobius"/>
    </source>
</evidence>
<evidence type="ECO:0000313" key="3">
    <source>
        <dbReference type="Proteomes" id="UP000439113"/>
    </source>
</evidence>
<dbReference type="AlphaFoldDB" id="A0A6N8DSE7"/>